<gene>
    <name evidence="4" type="ORF">CYNAS_LOCUS11045</name>
</gene>
<dbReference type="GO" id="GO:0036503">
    <property type="term" value="P:ERAD pathway"/>
    <property type="evidence" value="ECO:0007669"/>
    <property type="project" value="TreeGrafter"/>
</dbReference>
<accession>A0AA36M6W8</accession>
<reference evidence="4" key="1">
    <citation type="submission" date="2023-07" db="EMBL/GenBank/DDBJ databases">
        <authorList>
            <consortium name="CYATHOMIX"/>
        </authorList>
    </citation>
    <scope>NUCLEOTIDE SEQUENCE</scope>
    <source>
        <strain evidence="4">N/A</strain>
    </source>
</reference>
<dbReference type="EMBL" id="CATQJL010000223">
    <property type="protein sequence ID" value="CAJ0599062.1"/>
    <property type="molecule type" value="Genomic_DNA"/>
</dbReference>
<proteinExistence type="predicted"/>
<evidence type="ECO:0008006" key="6">
    <source>
        <dbReference type="Google" id="ProtNLM"/>
    </source>
</evidence>
<evidence type="ECO:0000256" key="2">
    <source>
        <dbReference type="ARBA" id="ARBA00023136"/>
    </source>
</evidence>
<keyword evidence="5" id="KW-1185">Reference proteome</keyword>
<organism evidence="4 5">
    <name type="scientific">Cylicocyclus nassatus</name>
    <name type="common">Nematode worm</name>
    <dbReference type="NCBI Taxonomy" id="53992"/>
    <lineage>
        <taxon>Eukaryota</taxon>
        <taxon>Metazoa</taxon>
        <taxon>Ecdysozoa</taxon>
        <taxon>Nematoda</taxon>
        <taxon>Chromadorea</taxon>
        <taxon>Rhabditida</taxon>
        <taxon>Rhabditina</taxon>
        <taxon>Rhabditomorpha</taxon>
        <taxon>Strongyloidea</taxon>
        <taxon>Strongylidae</taxon>
        <taxon>Cylicocyclus</taxon>
    </lineage>
</organism>
<dbReference type="Proteomes" id="UP001176961">
    <property type="component" value="Unassembled WGS sequence"/>
</dbReference>
<sequence>MSRPPDIKDLFYLERIPSSLTKLLLLVYFPIGCAVLILRLFIGFHTFFIACLLRKSTSARSAVLRVMCAVLGIVVRSDGKRSSQVKMMCANHITTLDHLAVDLVEPCILPSVWDVPALIRWCFGYVDLGARTSRSELIRRARLHVETETLPLLAFPEGASTSGHVGLLKFSPWPCEVSDKVQPVVIQLYRPIFNVSPSVLGSSWIADVLWFLFLPFSVYHLKWLDVLRKEEQESAEDFCNRLESNIAEHMGLKTTNFTHADANEAAKRHLHARTVAAPVKKMIDTRMLDDVAMRIKQSYPSSSLLDIRMELERTRDQQSTVEKIKSGQLQVFPRIMGKVPSDPSQWKRLFTERKWTLIEDNRKRYLTRLNKLIGAGDQ</sequence>
<dbReference type="AlphaFoldDB" id="A0AA36M6W8"/>
<comment type="caution">
    <text evidence="4">The sequence shown here is derived from an EMBL/GenBank/DDBJ whole genome shotgun (WGS) entry which is preliminary data.</text>
</comment>
<protein>
    <recommendedName>
        <fullName evidence="6">CUE domain-containing protein</fullName>
    </recommendedName>
</protein>
<dbReference type="PANTHER" id="PTHR15486:SF96">
    <property type="entry name" value="LIPID DROPLET-REGULATING VLDL ASSEMBLY FACTOR AUP1"/>
    <property type="match status" value="1"/>
</dbReference>
<evidence type="ECO:0000313" key="4">
    <source>
        <dbReference type="EMBL" id="CAJ0599062.1"/>
    </source>
</evidence>
<name>A0AA36M6W8_CYLNA</name>
<keyword evidence="3" id="KW-0812">Transmembrane</keyword>
<dbReference type="PANTHER" id="PTHR15486">
    <property type="entry name" value="ANCIENT UBIQUITOUS PROTEIN"/>
    <property type="match status" value="1"/>
</dbReference>
<evidence type="ECO:0000313" key="5">
    <source>
        <dbReference type="Proteomes" id="UP001176961"/>
    </source>
</evidence>
<dbReference type="Gene3D" id="1.10.8.10">
    <property type="entry name" value="DNA helicase RuvA subunit, C-terminal domain"/>
    <property type="match status" value="1"/>
</dbReference>
<evidence type="ECO:0000256" key="1">
    <source>
        <dbReference type="ARBA" id="ARBA00004370"/>
    </source>
</evidence>
<feature type="transmembrane region" description="Helical" evidence="3">
    <location>
        <begin position="20"/>
        <end position="42"/>
    </location>
</feature>
<keyword evidence="3" id="KW-1133">Transmembrane helix</keyword>
<dbReference type="GO" id="GO:0005789">
    <property type="term" value="C:endoplasmic reticulum membrane"/>
    <property type="evidence" value="ECO:0007669"/>
    <property type="project" value="TreeGrafter"/>
</dbReference>
<evidence type="ECO:0000256" key="3">
    <source>
        <dbReference type="SAM" id="Phobius"/>
    </source>
</evidence>
<comment type="subcellular location">
    <subcellularLocation>
        <location evidence="1">Membrane</location>
    </subcellularLocation>
</comment>
<keyword evidence="2 3" id="KW-0472">Membrane</keyword>